<dbReference type="AlphaFoldDB" id="A0A085LWD3"/>
<name>A0A085LWD3_9BILA</name>
<evidence type="ECO:0000256" key="1">
    <source>
        <dbReference type="ARBA" id="ARBA00004286"/>
    </source>
</evidence>
<dbReference type="InterPro" id="IPR009072">
    <property type="entry name" value="Histone-fold"/>
</dbReference>
<reference evidence="5 6" key="1">
    <citation type="journal article" date="2014" name="Nat. Genet.">
        <title>Genome and transcriptome of the porcine whipworm Trichuris suis.</title>
        <authorList>
            <person name="Jex A.R."/>
            <person name="Nejsum P."/>
            <person name="Schwarz E.M."/>
            <person name="Hu L."/>
            <person name="Young N.D."/>
            <person name="Hall R.S."/>
            <person name="Korhonen P.K."/>
            <person name="Liao S."/>
            <person name="Thamsborg S."/>
            <person name="Xia J."/>
            <person name="Xu P."/>
            <person name="Wang S."/>
            <person name="Scheerlinck J.P."/>
            <person name="Hofmann A."/>
            <person name="Sternberg P.W."/>
            <person name="Wang J."/>
            <person name="Gasser R.B."/>
        </authorList>
    </citation>
    <scope>NUCLEOTIDE SEQUENCE [LARGE SCALE GENOMIC DNA]</scope>
    <source>
        <strain evidence="5">DCEP-RM93M</strain>
    </source>
</reference>
<sequence length="81" mass="9091">MNKSVPYVKRVSTGFLCNQFLLVRRKLRSAPIIPRHLQLAIRNDEFLTFLRGVAIAQGGVLPNISSSLLPKKCEVEAAKRD</sequence>
<dbReference type="SUPFAM" id="SSF47113">
    <property type="entry name" value="Histone-fold"/>
    <property type="match status" value="1"/>
</dbReference>
<dbReference type="GO" id="GO:0003677">
    <property type="term" value="F:DNA binding"/>
    <property type="evidence" value="ECO:0007669"/>
    <property type="project" value="InterPro"/>
</dbReference>
<keyword evidence="6" id="KW-1185">Reference proteome</keyword>
<organism evidence="5 6">
    <name type="scientific">Trichuris suis</name>
    <name type="common">pig whipworm</name>
    <dbReference type="NCBI Taxonomy" id="68888"/>
    <lineage>
        <taxon>Eukaryota</taxon>
        <taxon>Metazoa</taxon>
        <taxon>Ecdysozoa</taxon>
        <taxon>Nematoda</taxon>
        <taxon>Enoplea</taxon>
        <taxon>Dorylaimia</taxon>
        <taxon>Trichinellida</taxon>
        <taxon>Trichuridae</taxon>
        <taxon>Trichuris</taxon>
    </lineage>
</organism>
<feature type="domain" description="Histone H2A C-terminal" evidence="4">
    <location>
        <begin position="45"/>
        <end position="72"/>
    </location>
</feature>
<evidence type="ECO:0000256" key="3">
    <source>
        <dbReference type="ARBA" id="ARBA00023269"/>
    </source>
</evidence>
<dbReference type="GO" id="GO:0046982">
    <property type="term" value="F:protein heterodimerization activity"/>
    <property type="evidence" value="ECO:0007669"/>
    <property type="project" value="InterPro"/>
</dbReference>
<accession>A0A085LWD3</accession>
<comment type="subcellular location">
    <subcellularLocation>
        <location evidence="1">Chromosome</location>
    </subcellularLocation>
</comment>
<evidence type="ECO:0000313" key="5">
    <source>
        <dbReference type="EMBL" id="KFD49279.1"/>
    </source>
</evidence>
<dbReference type="InterPro" id="IPR032454">
    <property type="entry name" value="Histone_H2A_C"/>
</dbReference>
<evidence type="ECO:0000256" key="2">
    <source>
        <dbReference type="ARBA" id="ARBA00022454"/>
    </source>
</evidence>
<dbReference type="EMBL" id="KL363274">
    <property type="protein sequence ID" value="KFD49279.1"/>
    <property type="molecule type" value="Genomic_DNA"/>
</dbReference>
<gene>
    <name evidence="5" type="ORF">M513_09831</name>
</gene>
<dbReference type="PRINTS" id="PR00620">
    <property type="entry name" value="HISTONEH2A"/>
</dbReference>
<dbReference type="Gene3D" id="1.10.20.10">
    <property type="entry name" value="Histone, subunit A"/>
    <property type="match status" value="1"/>
</dbReference>
<evidence type="ECO:0000259" key="4">
    <source>
        <dbReference type="Pfam" id="PF16211"/>
    </source>
</evidence>
<keyword evidence="2" id="KW-0158">Chromosome</keyword>
<dbReference type="InterPro" id="IPR002119">
    <property type="entry name" value="Histone_H2A"/>
</dbReference>
<dbReference type="GO" id="GO:0000786">
    <property type="term" value="C:nucleosome"/>
    <property type="evidence" value="ECO:0007669"/>
    <property type="project" value="UniProtKB-KW"/>
</dbReference>
<keyword evidence="3" id="KW-0238">DNA-binding</keyword>
<keyword evidence="3" id="KW-0544">Nucleosome core</keyword>
<proteinExistence type="predicted"/>
<dbReference type="Pfam" id="PF16211">
    <property type="entry name" value="Histone_H2A_C"/>
    <property type="match status" value="1"/>
</dbReference>
<dbReference type="GO" id="GO:0030527">
    <property type="term" value="F:structural constituent of chromatin"/>
    <property type="evidence" value="ECO:0007669"/>
    <property type="project" value="InterPro"/>
</dbReference>
<protein>
    <recommendedName>
        <fullName evidence="4">Histone H2A C-terminal domain-containing protein</fullName>
    </recommendedName>
</protein>
<evidence type="ECO:0000313" key="6">
    <source>
        <dbReference type="Proteomes" id="UP000030764"/>
    </source>
</evidence>
<dbReference type="PANTHER" id="PTHR23430">
    <property type="entry name" value="HISTONE H2A"/>
    <property type="match status" value="1"/>
</dbReference>
<dbReference type="Proteomes" id="UP000030764">
    <property type="component" value="Unassembled WGS sequence"/>
</dbReference>